<feature type="signal peptide" evidence="1">
    <location>
        <begin position="1"/>
        <end position="21"/>
    </location>
</feature>
<dbReference type="PANTHER" id="PTHR42678">
    <property type="entry name" value="AMIDASE"/>
    <property type="match status" value="1"/>
</dbReference>
<reference evidence="3 4" key="1">
    <citation type="journal article" date="2019" name="Int. J. Syst. Evol. Microbiol.">
        <title>The Global Catalogue of Microorganisms (GCM) 10K type strain sequencing project: providing services to taxonomists for standard genome sequencing and annotation.</title>
        <authorList>
            <consortium name="The Broad Institute Genomics Platform"/>
            <consortium name="The Broad Institute Genome Sequencing Center for Infectious Disease"/>
            <person name="Wu L."/>
            <person name="Ma J."/>
        </authorList>
    </citation>
    <scope>NUCLEOTIDE SEQUENCE [LARGE SCALE GENOMIC DNA]</scope>
    <source>
        <strain evidence="3 4">JCM 15896</strain>
    </source>
</reference>
<name>A0ABN1LQ85_9ALTE</name>
<dbReference type="SUPFAM" id="SSF75304">
    <property type="entry name" value="Amidase signature (AS) enzymes"/>
    <property type="match status" value="1"/>
</dbReference>
<dbReference type="InterPro" id="IPR036928">
    <property type="entry name" value="AS_sf"/>
</dbReference>
<dbReference type="InterPro" id="IPR023631">
    <property type="entry name" value="Amidase_dom"/>
</dbReference>
<feature type="chain" id="PRO_5045357093" evidence="1">
    <location>
        <begin position="22"/>
        <end position="549"/>
    </location>
</feature>
<dbReference type="Proteomes" id="UP001500359">
    <property type="component" value="Unassembled WGS sequence"/>
</dbReference>
<keyword evidence="4" id="KW-1185">Reference proteome</keyword>
<dbReference type="NCBIfam" id="NF006006">
    <property type="entry name" value="PRK08137.1"/>
    <property type="match status" value="1"/>
</dbReference>
<dbReference type="Gene3D" id="3.90.1300.10">
    <property type="entry name" value="Amidase signature (AS) domain"/>
    <property type="match status" value="1"/>
</dbReference>
<protein>
    <submittedName>
        <fullName evidence="3">Amidase</fullName>
    </submittedName>
</protein>
<organism evidence="3 4">
    <name type="scientific">Aliiglaciecola litoralis</name>
    <dbReference type="NCBI Taxonomy" id="582857"/>
    <lineage>
        <taxon>Bacteria</taxon>
        <taxon>Pseudomonadati</taxon>
        <taxon>Pseudomonadota</taxon>
        <taxon>Gammaproteobacteria</taxon>
        <taxon>Alteromonadales</taxon>
        <taxon>Alteromonadaceae</taxon>
        <taxon>Aliiglaciecola</taxon>
    </lineage>
</organism>
<accession>A0ABN1LQ85</accession>
<proteinExistence type="predicted"/>
<dbReference type="EMBL" id="BAAAFD010000010">
    <property type="protein sequence ID" value="GAA0858971.1"/>
    <property type="molecule type" value="Genomic_DNA"/>
</dbReference>
<evidence type="ECO:0000313" key="4">
    <source>
        <dbReference type="Proteomes" id="UP001500359"/>
    </source>
</evidence>
<dbReference type="RefSeq" id="WP_343861524.1">
    <property type="nucleotide sequence ID" value="NZ_BAAAFD010000010.1"/>
</dbReference>
<sequence>MKSPTLLALLAGLIISGCSSAPKHSINKLADADFNDHHATGILAQPLPVVVNALQNGDITAEQLVQLYLARIQDIDKNGPKLQSILTLNPDALNQAKLSDQQRLKGDVKGPLHGVPILLKDNIESKDNMPTTAGALALKNNATGRDSPLVAGLRNQGAIILGKTNLSQWANFRSEDSLSGWSVLGGQVRNPHMLDRNPCGSSSGSGAATAASLAAATVGTETNGSVICPANANGVVGFKPTVGIVPQQYIIPISASQDTAGPMTKTVMGTALMMNAMATTTPDIDYTAGLTLDALAGVRVGVLNFAKGNSAGIRARFTTALEDLEKAGAILVHIEKRPAQPDNLGKLAYDILKFEFKDGLNNYLASTSPTMVTTRSLEQLIAFNQAHQDIELALFDQSILEASQKMGTLDSQEYQSAIEVVQRASRQDGIDKLLQQYQVDVLVAPSGLTVPRIDPINGDVWPNGWPGYGSHAARAGYPHATVPMGAVNHLSVGMSFIGTQNSDAQILAYAFAYEQHSQRRLEPRYLSNAEAIPAVARAMAPYEVPQKSH</sequence>
<keyword evidence="1" id="KW-0732">Signal</keyword>
<feature type="domain" description="Amidase" evidence="2">
    <location>
        <begin position="64"/>
        <end position="507"/>
    </location>
</feature>
<gene>
    <name evidence="3" type="ORF">GCM10009114_30610</name>
</gene>
<dbReference type="PROSITE" id="PS51257">
    <property type="entry name" value="PROKAR_LIPOPROTEIN"/>
    <property type="match status" value="1"/>
</dbReference>
<evidence type="ECO:0000256" key="1">
    <source>
        <dbReference type="SAM" id="SignalP"/>
    </source>
</evidence>
<dbReference type="PANTHER" id="PTHR42678:SF34">
    <property type="entry name" value="OS04G0183300 PROTEIN"/>
    <property type="match status" value="1"/>
</dbReference>
<evidence type="ECO:0000259" key="2">
    <source>
        <dbReference type="Pfam" id="PF01425"/>
    </source>
</evidence>
<evidence type="ECO:0000313" key="3">
    <source>
        <dbReference type="EMBL" id="GAA0858971.1"/>
    </source>
</evidence>
<comment type="caution">
    <text evidence="3">The sequence shown here is derived from an EMBL/GenBank/DDBJ whole genome shotgun (WGS) entry which is preliminary data.</text>
</comment>
<dbReference type="Pfam" id="PF01425">
    <property type="entry name" value="Amidase"/>
    <property type="match status" value="1"/>
</dbReference>